<dbReference type="AlphaFoldDB" id="A0A3N1XSZ7"/>
<reference evidence="5 6" key="1">
    <citation type="submission" date="2018-11" db="EMBL/GenBank/DDBJ databases">
        <title>Genomic Encyclopedia of Type Strains, Phase IV (KMG-IV): sequencing the most valuable type-strain genomes for metagenomic binning, comparative biology and taxonomic classification.</title>
        <authorList>
            <person name="Goeker M."/>
        </authorList>
    </citation>
    <scope>NUCLEOTIDE SEQUENCE [LARGE SCALE GENOMIC DNA]</scope>
    <source>
        <strain evidence="5 6">DSM 26537</strain>
    </source>
</reference>
<accession>A0A3N1XSZ7</accession>
<feature type="region of interest" description="Disordered" evidence="1">
    <location>
        <begin position="46"/>
        <end position="77"/>
    </location>
</feature>
<feature type="compositionally biased region" description="Polar residues" evidence="1">
    <location>
        <begin position="50"/>
        <end position="77"/>
    </location>
</feature>
<keyword evidence="2" id="KW-1133">Transmembrane helix</keyword>
<feature type="transmembrane region" description="Helical" evidence="2">
    <location>
        <begin position="276"/>
        <end position="299"/>
    </location>
</feature>
<sequence>MKKINLRLLTTALILVAIFTSACGAKKEASYGGRTGSVAMPEAIEESADNAVQSEYTSDSTAPETEGEITSESKNTNSVETNRKLIKRVQMDVETKDFEGLLEAVNSKVENLNGYMESSEVSGNTYFNENGSRYASMVIRIPSKNLKSFVAAVKEMGNVVNSSESTEDITLQYVDVESHKNALIVEQERLIDILKNAKKLEDIIKIENRLSDVRYEIESYESQIRTFDNLVDYSTITLSINEVRHITPVEDETVLQRMRSGLSSTFFNLKTGAQNFAVWFVVNLPYLIIWAIIIAAMAFSIKKILKKVENNNMKSNIKMPYTDNKVKEETKKDPADK</sequence>
<keyword evidence="2" id="KW-0812">Transmembrane</keyword>
<name>A0A3N1XSZ7_9FIRM</name>
<dbReference type="PROSITE" id="PS51257">
    <property type="entry name" value="PROKAR_LIPOPROTEIN"/>
    <property type="match status" value="1"/>
</dbReference>
<evidence type="ECO:0000259" key="4">
    <source>
        <dbReference type="Pfam" id="PF14257"/>
    </source>
</evidence>
<dbReference type="EMBL" id="RJVG01000003">
    <property type="protein sequence ID" value="ROR29368.1"/>
    <property type="molecule type" value="Genomic_DNA"/>
</dbReference>
<dbReference type="RefSeq" id="WP_123608808.1">
    <property type="nucleotide sequence ID" value="NZ_RJVG01000003.1"/>
</dbReference>
<gene>
    <name evidence="5" type="ORF">EDD66_103305</name>
</gene>
<feature type="chain" id="PRO_5018121910" evidence="3">
    <location>
        <begin position="25"/>
        <end position="337"/>
    </location>
</feature>
<evidence type="ECO:0000256" key="3">
    <source>
        <dbReference type="SAM" id="SignalP"/>
    </source>
</evidence>
<dbReference type="OrthoDB" id="2162337at2"/>
<keyword evidence="2" id="KW-0472">Membrane</keyword>
<organism evidence="5 6">
    <name type="scientific">Mobilisporobacter senegalensis</name>
    <dbReference type="NCBI Taxonomy" id="1329262"/>
    <lineage>
        <taxon>Bacteria</taxon>
        <taxon>Bacillati</taxon>
        <taxon>Bacillota</taxon>
        <taxon>Clostridia</taxon>
        <taxon>Lachnospirales</taxon>
        <taxon>Lachnospiraceae</taxon>
        <taxon>Mobilisporobacter</taxon>
    </lineage>
</organism>
<evidence type="ECO:0000256" key="2">
    <source>
        <dbReference type="SAM" id="Phobius"/>
    </source>
</evidence>
<proteinExistence type="predicted"/>
<dbReference type="InterPro" id="IPR025645">
    <property type="entry name" value="DUF4349"/>
</dbReference>
<protein>
    <submittedName>
        <fullName evidence="5">Uncharacterized protein DUF4349</fullName>
    </submittedName>
</protein>
<feature type="domain" description="DUF4349" evidence="4">
    <location>
        <begin position="83"/>
        <end position="296"/>
    </location>
</feature>
<feature type="signal peptide" evidence="3">
    <location>
        <begin position="1"/>
        <end position="24"/>
    </location>
</feature>
<keyword evidence="6" id="KW-1185">Reference proteome</keyword>
<evidence type="ECO:0000256" key="1">
    <source>
        <dbReference type="SAM" id="MobiDB-lite"/>
    </source>
</evidence>
<comment type="caution">
    <text evidence="5">The sequence shown here is derived from an EMBL/GenBank/DDBJ whole genome shotgun (WGS) entry which is preliminary data.</text>
</comment>
<keyword evidence="3" id="KW-0732">Signal</keyword>
<evidence type="ECO:0000313" key="6">
    <source>
        <dbReference type="Proteomes" id="UP000273083"/>
    </source>
</evidence>
<evidence type="ECO:0000313" key="5">
    <source>
        <dbReference type="EMBL" id="ROR29368.1"/>
    </source>
</evidence>
<dbReference type="Proteomes" id="UP000273083">
    <property type="component" value="Unassembled WGS sequence"/>
</dbReference>
<dbReference type="Pfam" id="PF14257">
    <property type="entry name" value="DUF4349"/>
    <property type="match status" value="1"/>
</dbReference>